<dbReference type="WBParaSite" id="maker-uti_cns_0003533-snap-gene-0.14-mRNA-1">
    <property type="protein sequence ID" value="maker-uti_cns_0003533-snap-gene-0.14-mRNA-1"/>
    <property type="gene ID" value="maker-uti_cns_0003533-snap-gene-0.14"/>
</dbReference>
<protein>
    <submittedName>
        <fullName evidence="2 3">Uncharacterized protein</fullName>
    </submittedName>
</protein>
<name>A0A1I8G535_9PLAT</name>
<keyword evidence="1" id="KW-1185">Reference proteome</keyword>
<dbReference type="WBParaSite" id="maker-uti_cns_0000908-snap-gene-0.20-mRNA-1">
    <property type="protein sequence ID" value="maker-uti_cns_0000908-snap-gene-0.20-mRNA-1"/>
    <property type="gene ID" value="maker-uti_cns_0000908-snap-gene-0.20"/>
</dbReference>
<accession>A0A1I8G535</accession>
<reference evidence="2 3" key="1">
    <citation type="submission" date="2016-11" db="UniProtKB">
        <authorList>
            <consortium name="WormBaseParasite"/>
        </authorList>
    </citation>
    <scope>IDENTIFICATION</scope>
</reference>
<evidence type="ECO:0000313" key="2">
    <source>
        <dbReference type="WBParaSite" id="maker-uti_cns_0000908-snap-gene-0.20-mRNA-1"/>
    </source>
</evidence>
<organism evidence="1 2">
    <name type="scientific">Macrostomum lignano</name>
    <dbReference type="NCBI Taxonomy" id="282301"/>
    <lineage>
        <taxon>Eukaryota</taxon>
        <taxon>Metazoa</taxon>
        <taxon>Spiralia</taxon>
        <taxon>Lophotrochozoa</taxon>
        <taxon>Platyhelminthes</taxon>
        <taxon>Rhabditophora</taxon>
        <taxon>Macrostomorpha</taxon>
        <taxon>Macrostomida</taxon>
        <taxon>Macrostomidae</taxon>
        <taxon>Macrostomum</taxon>
    </lineage>
</organism>
<dbReference type="AlphaFoldDB" id="A0A1I8G535"/>
<sequence length="57" mass="6620">MPCSFFLQKLLDQFNALNKIIVNHTYFYFPQIRELCMLEGKDSMSSLTSTALEITAR</sequence>
<dbReference type="Proteomes" id="UP000095280">
    <property type="component" value="Unplaced"/>
</dbReference>
<proteinExistence type="predicted"/>
<evidence type="ECO:0000313" key="1">
    <source>
        <dbReference type="Proteomes" id="UP000095280"/>
    </source>
</evidence>
<evidence type="ECO:0000313" key="3">
    <source>
        <dbReference type="WBParaSite" id="maker-uti_cns_0003533-snap-gene-0.14-mRNA-1"/>
    </source>
</evidence>